<keyword evidence="4" id="KW-1185">Reference proteome</keyword>
<dbReference type="Proteomes" id="UP000240739">
    <property type="component" value="Unassembled WGS sequence"/>
</dbReference>
<dbReference type="Pfam" id="PF16169">
    <property type="entry name" value="DUF4872"/>
    <property type="match status" value="1"/>
</dbReference>
<comment type="caution">
    <text evidence="3">The sequence shown here is derived from an EMBL/GenBank/DDBJ whole genome shotgun (WGS) entry which is preliminary data.</text>
</comment>
<organism evidence="3 4">
    <name type="scientific">Paraconexibacter algicola</name>
    <dbReference type="NCBI Taxonomy" id="2133960"/>
    <lineage>
        <taxon>Bacteria</taxon>
        <taxon>Bacillati</taxon>
        <taxon>Actinomycetota</taxon>
        <taxon>Thermoleophilia</taxon>
        <taxon>Solirubrobacterales</taxon>
        <taxon>Paraconexibacteraceae</taxon>
        <taxon>Paraconexibacter</taxon>
    </lineage>
</organism>
<accession>A0A2T4UJY8</accession>
<evidence type="ECO:0000259" key="1">
    <source>
        <dbReference type="Pfam" id="PF14399"/>
    </source>
</evidence>
<feature type="domain" description="Butirosin biosynthesis protein H N-terminal" evidence="1">
    <location>
        <begin position="15"/>
        <end position="149"/>
    </location>
</feature>
<dbReference type="EMBL" id="PYYB01000001">
    <property type="protein sequence ID" value="PTL59574.1"/>
    <property type="molecule type" value="Genomic_DNA"/>
</dbReference>
<dbReference type="InterPro" id="IPR032369">
    <property type="entry name" value="DUF4872"/>
</dbReference>
<dbReference type="AlphaFoldDB" id="A0A2T4UJY8"/>
<dbReference type="Pfam" id="PF14399">
    <property type="entry name" value="BtrH_N"/>
    <property type="match status" value="1"/>
</dbReference>
<name>A0A2T4UJY8_9ACTN</name>
<evidence type="ECO:0000313" key="4">
    <source>
        <dbReference type="Proteomes" id="UP000240739"/>
    </source>
</evidence>
<dbReference type="RefSeq" id="WP_107568218.1">
    <property type="nucleotide sequence ID" value="NZ_PYYB01000001.1"/>
</dbReference>
<proteinExistence type="predicted"/>
<feature type="domain" description="DUF4872" evidence="2">
    <location>
        <begin position="161"/>
        <end position="312"/>
    </location>
</feature>
<dbReference type="OrthoDB" id="4075615at2"/>
<protein>
    <recommendedName>
        <fullName evidence="5">DUF4872 domain-containing protein</fullName>
    </recommendedName>
</protein>
<reference evidence="3 4" key="1">
    <citation type="submission" date="2018-03" db="EMBL/GenBank/DDBJ databases">
        <title>Aquarubrobacter algicola gen. nov., sp. nov., a novel actinobacterium isolated from shallow eutrophic lake during the end of cyanobacterial harmful algal blooms.</title>
        <authorList>
            <person name="Chun S.J."/>
        </authorList>
    </citation>
    <scope>NUCLEOTIDE SEQUENCE [LARGE SCALE GENOMIC DNA]</scope>
    <source>
        <strain evidence="3 4">Seoho-28</strain>
    </source>
</reference>
<gene>
    <name evidence="3" type="ORF">C7Y72_07895</name>
</gene>
<evidence type="ECO:0000259" key="2">
    <source>
        <dbReference type="Pfam" id="PF16169"/>
    </source>
</evidence>
<evidence type="ECO:0000313" key="3">
    <source>
        <dbReference type="EMBL" id="PTL59574.1"/>
    </source>
</evidence>
<evidence type="ECO:0008006" key="5">
    <source>
        <dbReference type="Google" id="ProtNLM"/>
    </source>
</evidence>
<sequence>MTVGAPEFTHALAGHCASGSLRDVLAHRGLDFGAGPLSEGMCFGLGSGLGFLYADVPAETPAIYVVGRTEALEEAFAENLGIDLDVRETDDRARAAAWLDDELQRGRPPIVWSDIAELEYLRVRMSNTRHAIVIAGVDREAGVAWIADNDREELQPCSLASLARARDSRGFPGRNRNRTFVFDWPTSLSDPAGAARAAITGAVANMRNGGTRLGGLDAPAGLQGVEAFTHAYRRWPDDHGDALPGVLAALSIFIVKAGTGGALFRSLWAEFLHDMASLLDDPGLRAAAVQADGLAAGWRELAAVARAADHAAGIPIADRLLDEERAQVELLETWLER</sequence>
<dbReference type="InterPro" id="IPR026935">
    <property type="entry name" value="BtrH_N"/>
</dbReference>